<dbReference type="EMBL" id="CAFBOZ010000009">
    <property type="protein sequence ID" value="CAB4992336.1"/>
    <property type="molecule type" value="Genomic_DNA"/>
</dbReference>
<name>A0A6J7NGR6_9ZZZZ</name>
<proteinExistence type="predicted"/>
<reference evidence="5" key="1">
    <citation type="submission" date="2020-05" db="EMBL/GenBank/DDBJ databases">
        <authorList>
            <person name="Chiriac C."/>
            <person name="Salcher M."/>
            <person name="Ghai R."/>
            <person name="Kavagutti S V."/>
        </authorList>
    </citation>
    <scope>NUCLEOTIDE SEQUENCE</scope>
</reference>
<evidence type="ECO:0000259" key="3">
    <source>
        <dbReference type="PROSITE" id="PS50006"/>
    </source>
</evidence>
<dbReference type="SMART" id="SM00240">
    <property type="entry name" value="FHA"/>
    <property type="match status" value="1"/>
</dbReference>
<protein>
    <submittedName>
        <fullName evidence="5">Unannotated protein</fullName>
    </submittedName>
</protein>
<dbReference type="PANTHER" id="PTHR23308">
    <property type="entry name" value="NUCLEAR INHIBITOR OF PROTEIN PHOSPHATASE-1"/>
    <property type="match status" value="1"/>
</dbReference>
<keyword evidence="2" id="KW-1133">Transmembrane helix</keyword>
<dbReference type="AlphaFoldDB" id="A0A6J7NGR6"/>
<evidence type="ECO:0000313" key="5">
    <source>
        <dbReference type="EMBL" id="CAB4992336.1"/>
    </source>
</evidence>
<accession>A0A6J7NGR6</accession>
<evidence type="ECO:0000313" key="4">
    <source>
        <dbReference type="EMBL" id="CAB4935479.1"/>
    </source>
</evidence>
<dbReference type="SUPFAM" id="SSF49879">
    <property type="entry name" value="SMAD/FHA domain"/>
    <property type="match status" value="1"/>
</dbReference>
<dbReference type="InterPro" id="IPR050923">
    <property type="entry name" value="Cell_Proc_Reg/RNA_Proc"/>
</dbReference>
<feature type="domain" description="FHA" evidence="3">
    <location>
        <begin position="91"/>
        <end position="140"/>
    </location>
</feature>
<organism evidence="5">
    <name type="scientific">freshwater metagenome</name>
    <dbReference type="NCBI Taxonomy" id="449393"/>
    <lineage>
        <taxon>unclassified sequences</taxon>
        <taxon>metagenomes</taxon>
        <taxon>ecological metagenomes</taxon>
    </lineage>
</organism>
<feature type="transmembrane region" description="Helical" evidence="2">
    <location>
        <begin position="6"/>
        <end position="29"/>
    </location>
</feature>
<dbReference type="InterPro" id="IPR000253">
    <property type="entry name" value="FHA_dom"/>
</dbReference>
<dbReference type="Pfam" id="PF00498">
    <property type="entry name" value="FHA"/>
    <property type="match status" value="1"/>
</dbReference>
<dbReference type="PROSITE" id="PS50006">
    <property type="entry name" value="FHA_DOMAIN"/>
    <property type="match status" value="1"/>
</dbReference>
<evidence type="ECO:0000256" key="2">
    <source>
        <dbReference type="SAM" id="Phobius"/>
    </source>
</evidence>
<dbReference type="Gene3D" id="2.60.200.20">
    <property type="match status" value="1"/>
</dbReference>
<dbReference type="EMBL" id="CAFBNF010000035">
    <property type="protein sequence ID" value="CAB4935479.1"/>
    <property type="molecule type" value="Genomic_DNA"/>
</dbReference>
<keyword evidence="2" id="KW-0812">Transmembrane</keyword>
<feature type="region of interest" description="Disordered" evidence="1">
    <location>
        <begin position="38"/>
        <end position="69"/>
    </location>
</feature>
<evidence type="ECO:0000256" key="1">
    <source>
        <dbReference type="SAM" id="MobiDB-lite"/>
    </source>
</evidence>
<keyword evidence="2" id="KW-0472">Membrane</keyword>
<gene>
    <name evidence="4" type="ORF">UFOPK3773_00506</name>
    <name evidence="5" type="ORF">UFOPK3992_00121</name>
</gene>
<sequence>MSDLALTLIRLGFLALLWIGIFAIVGVLSRDLRAPREARPAGSAPAEGEAHRNTQPRAAKPAKPRRGAPRTLVVTEGALAGTVVPLGTAPVTLGRASDSTLVLDDDYASNHHARLYQHDSKWIVEDLGSTNGTWIERTRITAPTVLPNNVPLKVGRSTMELRK</sequence>
<dbReference type="InterPro" id="IPR008984">
    <property type="entry name" value="SMAD_FHA_dom_sf"/>
</dbReference>